<reference evidence="1 2" key="1">
    <citation type="submission" date="2023-09" db="EMBL/GenBank/DDBJ databases">
        <authorList>
            <person name="Wang M."/>
        </authorList>
    </citation>
    <scope>NUCLEOTIDE SEQUENCE [LARGE SCALE GENOMIC DNA]</scope>
    <source>
        <strain evidence="1">GT-2023</strain>
        <tissue evidence="1">Liver</tissue>
    </source>
</reference>
<dbReference type="EMBL" id="JAYMGO010000007">
    <property type="protein sequence ID" value="KAL1270784.1"/>
    <property type="molecule type" value="Genomic_DNA"/>
</dbReference>
<name>A0ABR3N1P0_9TELE</name>
<evidence type="ECO:0000313" key="2">
    <source>
        <dbReference type="Proteomes" id="UP001558613"/>
    </source>
</evidence>
<organism evidence="1 2">
    <name type="scientific">Cirrhinus molitorella</name>
    <name type="common">mud carp</name>
    <dbReference type="NCBI Taxonomy" id="172907"/>
    <lineage>
        <taxon>Eukaryota</taxon>
        <taxon>Metazoa</taxon>
        <taxon>Chordata</taxon>
        <taxon>Craniata</taxon>
        <taxon>Vertebrata</taxon>
        <taxon>Euteleostomi</taxon>
        <taxon>Actinopterygii</taxon>
        <taxon>Neopterygii</taxon>
        <taxon>Teleostei</taxon>
        <taxon>Ostariophysi</taxon>
        <taxon>Cypriniformes</taxon>
        <taxon>Cyprinidae</taxon>
        <taxon>Labeoninae</taxon>
        <taxon>Labeonini</taxon>
        <taxon>Cirrhinus</taxon>
    </lineage>
</organism>
<keyword evidence="2" id="KW-1185">Reference proteome</keyword>
<protein>
    <submittedName>
        <fullName evidence="1">Uncharacterized protein</fullName>
    </submittedName>
</protein>
<sequence length="103" mass="11769">MNEDTRSHLMMEATDKLNGLGGRRRRPKKFWTALPYSARISQWWNLPKCAELQSMALVSTELTKPSLTSKYFAYYMLSGIQHGRDSSCGAAFVAYSHQHQGLR</sequence>
<gene>
    <name evidence="1" type="ORF">QQF64_029800</name>
</gene>
<accession>A0ABR3N1P0</accession>
<proteinExistence type="predicted"/>
<dbReference type="Proteomes" id="UP001558613">
    <property type="component" value="Unassembled WGS sequence"/>
</dbReference>
<evidence type="ECO:0000313" key="1">
    <source>
        <dbReference type="EMBL" id="KAL1270784.1"/>
    </source>
</evidence>
<comment type="caution">
    <text evidence="1">The sequence shown here is derived from an EMBL/GenBank/DDBJ whole genome shotgun (WGS) entry which is preliminary data.</text>
</comment>